<dbReference type="AlphaFoldDB" id="A0A291M007"/>
<evidence type="ECO:0000256" key="1">
    <source>
        <dbReference type="SAM" id="MobiDB-lite"/>
    </source>
</evidence>
<dbReference type="KEGG" id="cmag:CBW24_08865"/>
<dbReference type="InterPro" id="IPR045599">
    <property type="entry name" value="DUF6456"/>
</dbReference>
<reference evidence="3 4" key="1">
    <citation type="submission" date="2017-05" db="EMBL/GenBank/DDBJ databases">
        <title>Comparative genomic and metabolic analysis of manganese-oxidizing mechanisms in Celeribater manganoxidans DY25T: its adaption to the environment of polymetallic nodule.</title>
        <authorList>
            <person name="Wang X."/>
        </authorList>
    </citation>
    <scope>NUCLEOTIDE SEQUENCE [LARGE SCALE GENOMIC DNA]</scope>
    <source>
        <strain evidence="3 4">DY25</strain>
    </source>
</reference>
<evidence type="ECO:0000259" key="2">
    <source>
        <dbReference type="Pfam" id="PF20057"/>
    </source>
</evidence>
<keyword evidence="4" id="KW-1185">Reference proteome</keyword>
<dbReference type="Proteomes" id="UP000219050">
    <property type="component" value="Chromosome"/>
</dbReference>
<feature type="domain" description="DUF6456" evidence="2">
    <location>
        <begin position="229"/>
        <end position="364"/>
    </location>
</feature>
<gene>
    <name evidence="3" type="ORF">CBW24_08865</name>
</gene>
<feature type="compositionally biased region" description="Basic and acidic residues" evidence="1">
    <location>
        <begin position="208"/>
        <end position="218"/>
    </location>
</feature>
<sequence>MSQNVELPGWIPDSAWHYVRHTESGLPIRAVARDTGCHASTILRQIRRYEQRRDDPLVDEALARLGQVSGRPDVCSSDKEPGPMTAQFTPSSLLCDDATVMREARRILRRLLESGAFLAVAQDMEKAAVMRALEDGRTMRTAVVTRQVAQAFALKEWIVCSKPGRVASYRITPAGRAALKRLLAQDGRGAAGADADGFAEAQAPFAAQHRDMTHRDMPDPDGGAQRKRVRYNMAESPVVALARRRDKQGRPFLSPEQVSAAERLREDFELAQMGPRVTQNWDRFLTAGSRGGFSGDTGGQGSQAARSRVARALADLGPGLGDVALRCCCFLDGLEVAEQRMGWSARSGKIVLRIALDRLARHYQDTYGPGAGMIG</sequence>
<feature type="region of interest" description="Disordered" evidence="1">
    <location>
        <begin position="208"/>
        <end position="227"/>
    </location>
</feature>
<evidence type="ECO:0000313" key="4">
    <source>
        <dbReference type="Proteomes" id="UP000219050"/>
    </source>
</evidence>
<dbReference type="OrthoDB" id="7476630at2"/>
<dbReference type="Pfam" id="PF20057">
    <property type="entry name" value="DUF6456"/>
    <property type="match status" value="1"/>
</dbReference>
<dbReference type="EMBL" id="CP021404">
    <property type="protein sequence ID" value="ATI42108.1"/>
    <property type="molecule type" value="Genomic_DNA"/>
</dbReference>
<evidence type="ECO:0000313" key="3">
    <source>
        <dbReference type="EMBL" id="ATI42108.1"/>
    </source>
</evidence>
<name>A0A291M007_9RHOB</name>
<dbReference type="RefSeq" id="WP_097373380.1">
    <property type="nucleotide sequence ID" value="NZ_CP021404.1"/>
</dbReference>
<proteinExistence type="predicted"/>
<accession>A0A291M007</accession>
<protein>
    <submittedName>
        <fullName evidence="3">Helix-turn-helix domain containing protein</fullName>
    </submittedName>
</protein>
<organism evidence="3 4">
    <name type="scientific">Pacificitalea manganoxidans</name>
    <dbReference type="NCBI Taxonomy" id="1411902"/>
    <lineage>
        <taxon>Bacteria</taxon>
        <taxon>Pseudomonadati</taxon>
        <taxon>Pseudomonadota</taxon>
        <taxon>Alphaproteobacteria</taxon>
        <taxon>Rhodobacterales</taxon>
        <taxon>Paracoccaceae</taxon>
        <taxon>Pacificitalea</taxon>
    </lineage>
</organism>